<dbReference type="InterPro" id="IPR003959">
    <property type="entry name" value="ATPase_AAA_core"/>
</dbReference>
<dbReference type="Gene3D" id="4.10.860.10">
    <property type="entry name" value="UVR domain"/>
    <property type="match status" value="1"/>
</dbReference>
<dbReference type="EMBL" id="JAGQLI010000024">
    <property type="protein sequence ID" value="MCA9378880.1"/>
    <property type="molecule type" value="Genomic_DNA"/>
</dbReference>
<protein>
    <submittedName>
        <fullName evidence="6">ATP-dependent Clp protease ATP-binding subunit</fullName>
    </submittedName>
</protein>
<reference evidence="6" key="2">
    <citation type="journal article" date="2021" name="Microbiome">
        <title>Successional dynamics and alternative stable states in a saline activated sludge microbial community over 9 years.</title>
        <authorList>
            <person name="Wang Y."/>
            <person name="Ye J."/>
            <person name="Ju F."/>
            <person name="Liu L."/>
            <person name="Boyd J.A."/>
            <person name="Deng Y."/>
            <person name="Parks D.H."/>
            <person name="Jiang X."/>
            <person name="Yin X."/>
            <person name="Woodcroft B.J."/>
            <person name="Tyson G.W."/>
            <person name="Hugenholtz P."/>
            <person name="Polz M.F."/>
            <person name="Zhang T."/>
        </authorList>
    </citation>
    <scope>NUCLEOTIDE SEQUENCE</scope>
    <source>
        <strain evidence="6">HKST-UBA12</strain>
    </source>
</reference>
<evidence type="ECO:0000256" key="1">
    <source>
        <dbReference type="ARBA" id="ARBA00022737"/>
    </source>
</evidence>
<dbReference type="SUPFAM" id="SSF81923">
    <property type="entry name" value="Double Clp-N motif"/>
    <property type="match status" value="1"/>
</dbReference>
<dbReference type="Gene3D" id="1.10.8.60">
    <property type="match status" value="1"/>
</dbReference>
<keyword evidence="6" id="KW-0645">Protease</keyword>
<keyword evidence="6" id="KW-0378">Hydrolase</keyword>
<keyword evidence="1 4" id="KW-0677">Repeat</keyword>
<reference evidence="6" key="1">
    <citation type="submission" date="2020-04" db="EMBL/GenBank/DDBJ databases">
        <authorList>
            <person name="Zhang T."/>
        </authorList>
    </citation>
    <scope>NUCLEOTIDE SEQUENCE</scope>
    <source>
        <strain evidence="6">HKST-UBA12</strain>
    </source>
</reference>
<dbReference type="Pfam" id="PF00004">
    <property type="entry name" value="AAA"/>
    <property type="match status" value="1"/>
</dbReference>
<dbReference type="InterPro" id="IPR004176">
    <property type="entry name" value="Clp_R_N"/>
</dbReference>
<dbReference type="InterPro" id="IPR027417">
    <property type="entry name" value="P-loop_NTPase"/>
</dbReference>
<dbReference type="AlphaFoldDB" id="A0A955I4G7"/>
<dbReference type="GO" id="GO:0005737">
    <property type="term" value="C:cytoplasm"/>
    <property type="evidence" value="ECO:0007669"/>
    <property type="project" value="TreeGrafter"/>
</dbReference>
<feature type="domain" description="Clp R" evidence="5">
    <location>
        <begin position="12"/>
        <end position="154"/>
    </location>
</feature>
<dbReference type="GO" id="GO:0006508">
    <property type="term" value="P:proteolysis"/>
    <property type="evidence" value="ECO:0007669"/>
    <property type="project" value="UniProtKB-KW"/>
</dbReference>
<dbReference type="InterPro" id="IPR001270">
    <property type="entry name" value="ClpA/B"/>
</dbReference>
<sequence length="610" mass="67060">MNPPEISQLSGLQRFTTNAKQAVITAHEIAAAHQNEEVLPVHLFLALIERPAVIIMRVFERANVDREQTRTQLLQELEKKRVVENNAPVFSEQIKDLINKSFLVAEKFGHVYVGSEHLLLAMLELAGEPFVKELQDLGLTPEAVSKIALEVGNYPPGILSQKPVDAGNEDKPFPDGDLPFFGRDMNEQAEKGEFLNITGRDEEIERLIHILSRKTKNNPILVGDAGVGKTAVVQGLAQRINRGEVPGSFIGKKVIALDISAVIAGARVRGDVEERILSLINEVIDSGDKILFIDEIHMIVGAGGQGRQDPMDIGNILKPYLTESGLRLIGATTMQEYRRYFDDDPALSRRFQPINVEELDKASATQVVNALKGDFEQYHGVKIKDDAIVEAVNLSDKFIADRYLPDKAIDLIDEAAASVKIGRELQIEPALAELGDKLLKVQRSKDLALENQDLKAAARFHAQEESITSEIADLIEGRHIYSPKRKVVDPEIIRKIVVDWTKIPIAAGNIDSEVLQKLDKKLGNIIVGQGQVLESVTAMLKRSHVGIGDSNRPLASFLFLGPTGVGKTALAKAIASELFGSGDLLYQINMSEFMEMHSVAKLIGSPPGYV</sequence>
<dbReference type="PRINTS" id="PR00300">
    <property type="entry name" value="CLPPROTEASEA"/>
</dbReference>
<feature type="non-terminal residue" evidence="6">
    <location>
        <position position="610"/>
    </location>
</feature>
<dbReference type="Pfam" id="PF02861">
    <property type="entry name" value="Clp_N"/>
    <property type="match status" value="1"/>
</dbReference>
<keyword evidence="2" id="KW-0547">Nucleotide-binding</keyword>
<dbReference type="Gene3D" id="3.40.50.300">
    <property type="entry name" value="P-loop containing nucleotide triphosphate hydrolases"/>
    <property type="match status" value="2"/>
</dbReference>
<name>A0A955I4G7_9BACT</name>
<evidence type="ECO:0000313" key="6">
    <source>
        <dbReference type="EMBL" id="MCA9378880.1"/>
    </source>
</evidence>
<dbReference type="InterPro" id="IPR041546">
    <property type="entry name" value="ClpA/ClpB_AAA_lid"/>
</dbReference>
<dbReference type="GO" id="GO:0005524">
    <property type="term" value="F:ATP binding"/>
    <property type="evidence" value="ECO:0007669"/>
    <property type="project" value="UniProtKB-KW"/>
</dbReference>
<dbReference type="PROSITE" id="PS51903">
    <property type="entry name" value="CLP_R"/>
    <property type="match status" value="1"/>
</dbReference>
<evidence type="ECO:0000256" key="4">
    <source>
        <dbReference type="PROSITE-ProRule" id="PRU01251"/>
    </source>
</evidence>
<dbReference type="Pfam" id="PF07724">
    <property type="entry name" value="AAA_2"/>
    <property type="match status" value="1"/>
</dbReference>
<evidence type="ECO:0000256" key="2">
    <source>
        <dbReference type="ARBA" id="ARBA00022741"/>
    </source>
</evidence>
<dbReference type="GO" id="GO:0016887">
    <property type="term" value="F:ATP hydrolysis activity"/>
    <property type="evidence" value="ECO:0007669"/>
    <property type="project" value="InterPro"/>
</dbReference>
<accession>A0A955I4G7</accession>
<dbReference type="Gene3D" id="1.10.1780.10">
    <property type="entry name" value="Clp, N-terminal domain"/>
    <property type="match status" value="1"/>
</dbReference>
<evidence type="ECO:0000259" key="5">
    <source>
        <dbReference type="PROSITE" id="PS51903"/>
    </source>
</evidence>
<dbReference type="InterPro" id="IPR003593">
    <property type="entry name" value="AAA+_ATPase"/>
</dbReference>
<dbReference type="SUPFAM" id="SSF52540">
    <property type="entry name" value="P-loop containing nucleoside triphosphate hydrolases"/>
    <property type="match status" value="2"/>
</dbReference>
<dbReference type="PANTHER" id="PTHR11638">
    <property type="entry name" value="ATP-DEPENDENT CLP PROTEASE"/>
    <property type="match status" value="1"/>
</dbReference>
<dbReference type="InterPro" id="IPR050130">
    <property type="entry name" value="ClpA_ClpB"/>
</dbReference>
<evidence type="ECO:0000313" key="7">
    <source>
        <dbReference type="Proteomes" id="UP000760819"/>
    </source>
</evidence>
<comment type="caution">
    <text evidence="6">The sequence shown here is derived from an EMBL/GenBank/DDBJ whole genome shotgun (WGS) entry which is preliminary data.</text>
</comment>
<dbReference type="PANTHER" id="PTHR11638:SF18">
    <property type="entry name" value="HEAT SHOCK PROTEIN 104"/>
    <property type="match status" value="1"/>
</dbReference>
<dbReference type="GO" id="GO:0008233">
    <property type="term" value="F:peptidase activity"/>
    <property type="evidence" value="ECO:0007669"/>
    <property type="project" value="UniProtKB-KW"/>
</dbReference>
<dbReference type="SMART" id="SM00382">
    <property type="entry name" value="AAA"/>
    <property type="match status" value="1"/>
</dbReference>
<proteinExistence type="predicted"/>
<gene>
    <name evidence="6" type="ORF">KC640_00480</name>
</gene>
<dbReference type="Proteomes" id="UP000760819">
    <property type="component" value="Unassembled WGS sequence"/>
</dbReference>
<dbReference type="CDD" id="cd00009">
    <property type="entry name" value="AAA"/>
    <property type="match status" value="1"/>
</dbReference>
<evidence type="ECO:0000256" key="3">
    <source>
        <dbReference type="ARBA" id="ARBA00022840"/>
    </source>
</evidence>
<keyword evidence="3 6" id="KW-0067">ATP-binding</keyword>
<organism evidence="6 7">
    <name type="scientific">Candidatus Dojkabacteria bacterium</name>
    <dbReference type="NCBI Taxonomy" id="2099670"/>
    <lineage>
        <taxon>Bacteria</taxon>
        <taxon>Candidatus Dojkabacteria</taxon>
    </lineage>
</organism>
<dbReference type="InterPro" id="IPR036628">
    <property type="entry name" value="Clp_N_dom_sf"/>
</dbReference>
<dbReference type="Pfam" id="PF17871">
    <property type="entry name" value="AAA_lid_9"/>
    <property type="match status" value="1"/>
</dbReference>
<dbReference type="GO" id="GO:0034605">
    <property type="term" value="P:cellular response to heat"/>
    <property type="evidence" value="ECO:0007669"/>
    <property type="project" value="TreeGrafter"/>
</dbReference>